<dbReference type="eggNOG" id="COG0470">
    <property type="taxonomic scope" value="Bacteria"/>
</dbReference>
<dbReference type="EC" id="2.7.7.7" evidence="1"/>
<dbReference type="PANTHER" id="PTHR11669">
    <property type="entry name" value="REPLICATION FACTOR C / DNA POLYMERASE III GAMMA-TAU SUBUNIT"/>
    <property type="match status" value="1"/>
</dbReference>
<accession>A0A0D1JC47</accession>
<dbReference type="PANTHER" id="PTHR11669:SF8">
    <property type="entry name" value="DNA POLYMERASE III SUBUNIT DELTA"/>
    <property type="match status" value="1"/>
</dbReference>
<evidence type="ECO:0000313" key="1">
    <source>
        <dbReference type="EMBL" id="KIU19148.1"/>
    </source>
</evidence>
<keyword evidence="2" id="KW-1185">Reference proteome</keyword>
<keyword evidence="1" id="KW-0808">Transferase</keyword>
<dbReference type="PATRIC" id="fig|137591.25.peg.2142"/>
<comment type="caution">
    <text evidence="1">The sequence shown here is derived from an EMBL/GenBank/DDBJ whole genome shotgun (WGS) entry which is preliminary data.</text>
</comment>
<keyword evidence="1" id="KW-0548">Nucleotidyltransferase</keyword>
<sequence length="336" mass="36560">MDAKELIAQANAQQPQLIAQFKKAVASDQLAHAFLFTGPRGRGQGLVADWLAMRLMCRNVTADGQPDGMCDQCQRIASNEHPDVIQLAPDGNSIKVDQVRFLRDEFTKTAVEGNQKVFIVAGADTMTSSAANGLLKFIEEPVGQQTALLIAENRAQILPTVVSRTQVVDFPALGPEQMQSSLMAVGFTATQAELVRTLTDSSEVAAEWLVDDWFQQAEQAVGNLVTATLKKDDTAFTMVQTNLVPLAGEPARARVLLAMMAQAWRDILLSRTGDVPVRFSAGSTWQRDGQRYTTATLLAVLDIVLAAPQRLQKNINFQTTVESTVLESQFKLAGLS</sequence>
<dbReference type="STRING" id="137591.AO080_03650"/>
<dbReference type="InterPro" id="IPR050238">
    <property type="entry name" value="DNA_Rep/Repair_Clamp_Loader"/>
</dbReference>
<dbReference type="AlphaFoldDB" id="A0A0D1JC47"/>
<dbReference type="InterPro" id="IPR027417">
    <property type="entry name" value="P-loop_NTPase"/>
</dbReference>
<dbReference type="NCBIfam" id="TIGR00678">
    <property type="entry name" value="holB"/>
    <property type="match status" value="1"/>
</dbReference>
<proteinExistence type="predicted"/>
<dbReference type="EMBL" id="JWHU01000042">
    <property type="protein sequence ID" value="KIU19148.1"/>
    <property type="molecule type" value="Genomic_DNA"/>
</dbReference>
<organism evidence="1 2">
    <name type="scientific">Weissella cibaria</name>
    <dbReference type="NCBI Taxonomy" id="137591"/>
    <lineage>
        <taxon>Bacteria</taxon>
        <taxon>Bacillati</taxon>
        <taxon>Bacillota</taxon>
        <taxon>Bacilli</taxon>
        <taxon>Lactobacillales</taxon>
        <taxon>Lactobacillaceae</taxon>
        <taxon>Weissella</taxon>
    </lineage>
</organism>
<dbReference type="Pfam" id="PF13177">
    <property type="entry name" value="DNA_pol3_delta2"/>
    <property type="match status" value="1"/>
</dbReference>
<reference evidence="1 2" key="1">
    <citation type="journal article" date="2015" name="Microbiology (Mosc.)">
        <title>Genomics of the Weissella cibaria species with an examination of its metabolic traits.</title>
        <authorList>
            <person name="Lynch K.M."/>
            <person name="Lucid A."/>
            <person name="Arendt E.K."/>
            <person name="Sleator R.D."/>
            <person name="Lucey B."/>
            <person name="Coffey A."/>
        </authorList>
    </citation>
    <scope>NUCLEOTIDE SEQUENCE [LARGE SCALE GENOMIC DNA]</scope>
    <source>
        <strain evidence="1 2">MG1</strain>
    </source>
</reference>
<name>A0A0D1JC47_9LACO</name>
<dbReference type="SUPFAM" id="SSF52540">
    <property type="entry name" value="P-loop containing nucleoside triphosphate hydrolases"/>
    <property type="match status" value="1"/>
</dbReference>
<dbReference type="InterPro" id="IPR004622">
    <property type="entry name" value="DNA_pol_HolB"/>
</dbReference>
<evidence type="ECO:0000313" key="2">
    <source>
        <dbReference type="Proteomes" id="UP000032287"/>
    </source>
</evidence>
<dbReference type="RefSeq" id="WP_043712384.1">
    <property type="nucleotide sequence ID" value="NZ_JALOCT010000006.1"/>
</dbReference>
<gene>
    <name evidence="1" type="primary">dnaX_2</name>
    <name evidence="1" type="ORF">QX99_02180</name>
</gene>
<dbReference type="GO" id="GO:0003887">
    <property type="term" value="F:DNA-directed DNA polymerase activity"/>
    <property type="evidence" value="ECO:0007669"/>
    <property type="project" value="UniProtKB-EC"/>
</dbReference>
<dbReference type="GO" id="GO:0006261">
    <property type="term" value="P:DNA-templated DNA replication"/>
    <property type="evidence" value="ECO:0007669"/>
    <property type="project" value="TreeGrafter"/>
</dbReference>
<dbReference type="Proteomes" id="UP000032287">
    <property type="component" value="Unassembled WGS sequence"/>
</dbReference>
<protein>
    <submittedName>
        <fullName evidence="1">DnaX_2 protein</fullName>
        <ecNumber evidence="1">2.7.7.7</ecNumber>
    </submittedName>
</protein>
<dbReference type="GO" id="GO:0008408">
    <property type="term" value="F:3'-5' exonuclease activity"/>
    <property type="evidence" value="ECO:0007669"/>
    <property type="project" value="InterPro"/>
</dbReference>
<dbReference type="Gene3D" id="3.40.50.300">
    <property type="entry name" value="P-loop containing nucleotide triphosphate hydrolases"/>
    <property type="match status" value="1"/>
</dbReference>